<reference evidence="1" key="1">
    <citation type="submission" date="2014-12" db="EMBL/GenBank/DDBJ databases">
        <title>Insight into the proteome of Arion vulgaris.</title>
        <authorList>
            <person name="Aradska J."/>
            <person name="Bulat T."/>
            <person name="Smidak R."/>
            <person name="Sarate P."/>
            <person name="Gangsoo J."/>
            <person name="Sialana F."/>
            <person name="Bilban M."/>
            <person name="Lubec G."/>
        </authorList>
    </citation>
    <scope>NUCLEOTIDE SEQUENCE</scope>
    <source>
        <tissue evidence="1">Skin</tissue>
    </source>
</reference>
<dbReference type="AlphaFoldDB" id="A0A0B6ZVZ4"/>
<gene>
    <name evidence="1" type="primary">ORF80608</name>
</gene>
<organism evidence="1">
    <name type="scientific">Arion vulgaris</name>
    <dbReference type="NCBI Taxonomy" id="1028688"/>
    <lineage>
        <taxon>Eukaryota</taxon>
        <taxon>Metazoa</taxon>
        <taxon>Spiralia</taxon>
        <taxon>Lophotrochozoa</taxon>
        <taxon>Mollusca</taxon>
        <taxon>Gastropoda</taxon>
        <taxon>Heterobranchia</taxon>
        <taxon>Euthyneura</taxon>
        <taxon>Panpulmonata</taxon>
        <taxon>Eupulmonata</taxon>
        <taxon>Stylommatophora</taxon>
        <taxon>Helicina</taxon>
        <taxon>Arionoidea</taxon>
        <taxon>Arionidae</taxon>
        <taxon>Arion</taxon>
    </lineage>
</organism>
<accession>A0A0B6ZVZ4</accession>
<proteinExistence type="predicted"/>
<protein>
    <submittedName>
        <fullName evidence="1">Uncharacterized protein</fullName>
    </submittedName>
</protein>
<dbReference type="EMBL" id="HACG01025111">
    <property type="protein sequence ID" value="CEK71976.1"/>
    <property type="molecule type" value="Transcribed_RNA"/>
</dbReference>
<evidence type="ECO:0000313" key="1">
    <source>
        <dbReference type="EMBL" id="CEK71976.1"/>
    </source>
</evidence>
<sequence length="54" mass="6123">MQTSWPFTGQVRGDFVKDNSGGFAVTMSSLTMETMAVTYIIDCWTSNNRYIMEC</sequence>
<name>A0A0B6ZVZ4_9EUPU</name>